<gene>
    <name evidence="1" type="ORF">JCGZ_05964</name>
</gene>
<sequence length="281" mass="30826">MEYISIGFRVTRSQALAVFWILSPECRADSNIQHSGADGVVDGYHAYLLSAVRRYAHTTSNVAMFRQLLNSSSWDRIERYPWRDAADYPGFIQVVVGGSAAIDHLAAFVPGAYGIFVRTQLWVDIPPPIEFDPFAEAEEFKGGQGVALVQSQRDKRVKGGSSSNSGASDTVVVVSKPEHGLGASFSFILDGKGHTAQGIQKTHLVSIDVTMRCASCTKRRASSWQWRGSQMSMYLQLAWHLLLAEVVGRSMAGVLVMELGTVIEETKETSSDDSEETTLNM</sequence>
<protein>
    <submittedName>
        <fullName evidence="1">Uncharacterized protein</fullName>
    </submittedName>
</protein>
<organism evidence="1 2">
    <name type="scientific">Jatropha curcas</name>
    <name type="common">Barbados nut</name>
    <dbReference type="NCBI Taxonomy" id="180498"/>
    <lineage>
        <taxon>Eukaryota</taxon>
        <taxon>Viridiplantae</taxon>
        <taxon>Streptophyta</taxon>
        <taxon>Embryophyta</taxon>
        <taxon>Tracheophyta</taxon>
        <taxon>Spermatophyta</taxon>
        <taxon>Magnoliopsida</taxon>
        <taxon>eudicotyledons</taxon>
        <taxon>Gunneridae</taxon>
        <taxon>Pentapetalae</taxon>
        <taxon>rosids</taxon>
        <taxon>fabids</taxon>
        <taxon>Malpighiales</taxon>
        <taxon>Euphorbiaceae</taxon>
        <taxon>Crotonoideae</taxon>
        <taxon>Jatropheae</taxon>
        <taxon>Jatropha</taxon>
    </lineage>
</organism>
<evidence type="ECO:0000313" key="1">
    <source>
        <dbReference type="EMBL" id="KDP37525.1"/>
    </source>
</evidence>
<reference evidence="1 2" key="1">
    <citation type="journal article" date="2014" name="PLoS ONE">
        <title>Global Analysis of Gene Expression Profiles in Physic Nut (Jatropha curcas L.) Seedlings Exposed to Salt Stress.</title>
        <authorList>
            <person name="Zhang L."/>
            <person name="Zhang C."/>
            <person name="Wu P."/>
            <person name="Chen Y."/>
            <person name="Li M."/>
            <person name="Jiang H."/>
            <person name="Wu G."/>
        </authorList>
    </citation>
    <scope>NUCLEOTIDE SEQUENCE [LARGE SCALE GENOMIC DNA]</scope>
    <source>
        <strain evidence="2">cv. GZQX0401</strain>
        <tissue evidence="1">Young leaves</tissue>
    </source>
</reference>
<evidence type="ECO:0000313" key="2">
    <source>
        <dbReference type="Proteomes" id="UP000027138"/>
    </source>
</evidence>
<dbReference type="Proteomes" id="UP000027138">
    <property type="component" value="Unassembled WGS sequence"/>
</dbReference>
<dbReference type="EMBL" id="KK914399">
    <property type="protein sequence ID" value="KDP37525.1"/>
    <property type="molecule type" value="Genomic_DNA"/>
</dbReference>
<name>A0A067KZ31_JATCU</name>
<dbReference type="AlphaFoldDB" id="A0A067KZ31"/>
<accession>A0A067KZ31</accession>
<proteinExistence type="predicted"/>
<keyword evidence="2" id="KW-1185">Reference proteome</keyword>